<dbReference type="Gene3D" id="3.40.710.10">
    <property type="entry name" value="DD-peptidase/beta-lactamase superfamily"/>
    <property type="match status" value="1"/>
</dbReference>
<keyword evidence="4" id="KW-0732">Signal</keyword>
<accession>A0A327NV03</accession>
<feature type="chain" id="PRO_5016463094" description="beta-lactamase" evidence="4">
    <location>
        <begin position="26"/>
        <end position="352"/>
    </location>
</feature>
<dbReference type="PANTHER" id="PTHR35333:SF3">
    <property type="entry name" value="BETA-LACTAMASE-TYPE TRANSPEPTIDASE FOLD CONTAINING PROTEIN"/>
    <property type="match status" value="1"/>
</dbReference>
<dbReference type="Pfam" id="PF13354">
    <property type="entry name" value="Beta-lactamase2"/>
    <property type="match status" value="1"/>
</dbReference>
<dbReference type="EC" id="3.5.2.6" evidence="3"/>
<dbReference type="PRINTS" id="PR00118">
    <property type="entry name" value="BLACTAMASEA"/>
</dbReference>
<gene>
    <name evidence="6" type="ORF">HMF3257_32560</name>
</gene>
<comment type="caution">
    <text evidence="6">The sequence shown here is derived from an EMBL/GenBank/DDBJ whole genome shotgun (WGS) entry which is preliminary data.</text>
</comment>
<evidence type="ECO:0000256" key="2">
    <source>
        <dbReference type="ARBA" id="ARBA00009009"/>
    </source>
</evidence>
<evidence type="ECO:0000313" key="7">
    <source>
        <dbReference type="Proteomes" id="UP000249016"/>
    </source>
</evidence>
<keyword evidence="6" id="KW-0378">Hydrolase</keyword>
<evidence type="ECO:0000313" key="6">
    <source>
        <dbReference type="EMBL" id="RAI77694.1"/>
    </source>
</evidence>
<dbReference type="GO" id="GO:0046677">
    <property type="term" value="P:response to antibiotic"/>
    <property type="evidence" value="ECO:0007669"/>
    <property type="project" value="InterPro"/>
</dbReference>
<dbReference type="GO" id="GO:0008800">
    <property type="term" value="F:beta-lactamase activity"/>
    <property type="evidence" value="ECO:0007669"/>
    <property type="project" value="UniProtKB-EC"/>
</dbReference>
<evidence type="ECO:0000256" key="3">
    <source>
        <dbReference type="ARBA" id="ARBA00012865"/>
    </source>
</evidence>
<dbReference type="EMBL" id="QLII01000001">
    <property type="protein sequence ID" value="RAI77694.1"/>
    <property type="molecule type" value="Genomic_DNA"/>
</dbReference>
<feature type="domain" description="Beta-lactamase class A catalytic" evidence="5">
    <location>
        <begin position="64"/>
        <end position="324"/>
    </location>
</feature>
<sequence>MTSSMKRSINLVTFVVLLTAQLAVAQKPKTSKATVSAPAPTFIVPVRLEQELLRLSNLSAGKVGICAVHLESGRTITQNGKDHFPMASSYKVAIATQLLTRVDSGSVTLDQLVPITKTDFHPGSGMLSERFNWPNSTNSDLSLSVRSLLELMLLISDNSATDICLRLAGGPAAVNACMKRLGVDGLQVNRPTAWLIADCVGIPMDMSQAWSPARYDSLAKFSTPTTREASYVAFENDLRDTSTPEAMTLLLTKLYTQPILKPASKTLILDIMKRCETGLARLKGALPPDTEVLHKTGTIGLTASDVGIITLPGDAGHVAISVFVKSSKKEGAVRERTIAEVTRTIYDYFLFQ</sequence>
<dbReference type="InterPro" id="IPR012338">
    <property type="entry name" value="Beta-lactam/transpept-like"/>
</dbReference>
<dbReference type="InterPro" id="IPR000871">
    <property type="entry name" value="Beta-lactam_class-A"/>
</dbReference>
<dbReference type="NCBIfam" id="NF033103">
    <property type="entry name" value="bla_class_A"/>
    <property type="match status" value="1"/>
</dbReference>
<feature type="signal peptide" evidence="4">
    <location>
        <begin position="1"/>
        <end position="25"/>
    </location>
</feature>
<organism evidence="6 7">
    <name type="scientific">Spirosoma telluris</name>
    <dbReference type="NCBI Taxonomy" id="2183553"/>
    <lineage>
        <taxon>Bacteria</taxon>
        <taxon>Pseudomonadati</taxon>
        <taxon>Bacteroidota</taxon>
        <taxon>Cytophagia</taxon>
        <taxon>Cytophagales</taxon>
        <taxon>Cytophagaceae</taxon>
        <taxon>Spirosoma</taxon>
    </lineage>
</organism>
<dbReference type="AlphaFoldDB" id="A0A327NV03"/>
<reference evidence="6 7" key="1">
    <citation type="submission" date="2018-06" db="EMBL/GenBank/DDBJ databases">
        <title>Spirosoma sp. HMF3257 Genome sequencing and assembly.</title>
        <authorList>
            <person name="Kang H."/>
            <person name="Cha I."/>
            <person name="Kim H."/>
            <person name="Kang J."/>
            <person name="Joh K."/>
        </authorList>
    </citation>
    <scope>NUCLEOTIDE SEQUENCE [LARGE SCALE GENOMIC DNA]</scope>
    <source>
        <strain evidence="6 7">HMF3257</strain>
    </source>
</reference>
<dbReference type="OrthoDB" id="9772863at2"/>
<proteinExistence type="inferred from homology"/>
<dbReference type="Proteomes" id="UP000249016">
    <property type="component" value="Unassembled WGS sequence"/>
</dbReference>
<comment type="similarity">
    <text evidence="2">Belongs to the class-A beta-lactamase family.</text>
</comment>
<dbReference type="InterPro" id="IPR045155">
    <property type="entry name" value="Beta-lactam_cat"/>
</dbReference>
<dbReference type="SUPFAM" id="SSF56601">
    <property type="entry name" value="beta-lactamase/transpeptidase-like"/>
    <property type="match status" value="1"/>
</dbReference>
<protein>
    <recommendedName>
        <fullName evidence="3">beta-lactamase</fullName>
        <ecNumber evidence="3">3.5.2.6</ecNumber>
    </recommendedName>
</protein>
<name>A0A327NV03_9BACT</name>
<dbReference type="PANTHER" id="PTHR35333">
    <property type="entry name" value="BETA-LACTAMASE"/>
    <property type="match status" value="1"/>
</dbReference>
<evidence type="ECO:0000259" key="5">
    <source>
        <dbReference type="Pfam" id="PF13354"/>
    </source>
</evidence>
<evidence type="ECO:0000256" key="4">
    <source>
        <dbReference type="SAM" id="SignalP"/>
    </source>
</evidence>
<keyword evidence="7" id="KW-1185">Reference proteome</keyword>
<evidence type="ECO:0000256" key="1">
    <source>
        <dbReference type="ARBA" id="ARBA00001526"/>
    </source>
</evidence>
<dbReference type="GO" id="GO:0030655">
    <property type="term" value="P:beta-lactam antibiotic catabolic process"/>
    <property type="evidence" value="ECO:0007669"/>
    <property type="project" value="InterPro"/>
</dbReference>
<comment type="catalytic activity">
    <reaction evidence="1">
        <text>a beta-lactam + H2O = a substituted beta-amino acid</text>
        <dbReference type="Rhea" id="RHEA:20401"/>
        <dbReference type="ChEBI" id="CHEBI:15377"/>
        <dbReference type="ChEBI" id="CHEBI:35627"/>
        <dbReference type="ChEBI" id="CHEBI:140347"/>
        <dbReference type="EC" id="3.5.2.6"/>
    </reaction>
</comment>